<name>A0ABT0XK78_9BACI</name>
<dbReference type="InterPro" id="IPR036514">
    <property type="entry name" value="SGNH_hydro_sf"/>
</dbReference>
<dbReference type="Proteomes" id="UP001203665">
    <property type="component" value="Unassembled WGS sequence"/>
</dbReference>
<dbReference type="Gene3D" id="3.40.50.1110">
    <property type="entry name" value="SGNH hydrolase"/>
    <property type="match status" value="1"/>
</dbReference>
<accession>A0ABT0XK78</accession>
<dbReference type="RefSeq" id="WP_251608270.1">
    <property type="nucleotide sequence ID" value="NZ_JAMQJY010000001.1"/>
</dbReference>
<feature type="domain" description="SGNH hydrolase-type esterase" evidence="1">
    <location>
        <begin position="6"/>
        <end position="191"/>
    </location>
</feature>
<sequence>MYSYLAIGDSLTTGVGSTNGGFVLPYRSMATERLEQPIYIHQLAKSGLTCEQIVRLASKHRKQIYHANIITITAGGNNFIDALKYMQRTGSMAHLPHTASTVYQCLYTLIHLIEETKKTSTKPYIIRIFNLYNPLLESPELNQLLTTFNRSLYTFEQNRHVRVVDVSSIFDRRNNGYLSRDGVHPNNRGYEQMAVAAYRTGFYPL</sequence>
<evidence type="ECO:0000313" key="2">
    <source>
        <dbReference type="EMBL" id="MCM2676309.1"/>
    </source>
</evidence>
<dbReference type="EMBL" id="JAMQJY010000001">
    <property type="protein sequence ID" value="MCM2676309.1"/>
    <property type="molecule type" value="Genomic_DNA"/>
</dbReference>
<evidence type="ECO:0000259" key="1">
    <source>
        <dbReference type="Pfam" id="PF13472"/>
    </source>
</evidence>
<dbReference type="PANTHER" id="PTHR30383:SF27">
    <property type="entry name" value="SPORE GERMINATION LIPASE LIPC"/>
    <property type="match status" value="1"/>
</dbReference>
<proteinExistence type="predicted"/>
<evidence type="ECO:0000313" key="3">
    <source>
        <dbReference type="Proteomes" id="UP001203665"/>
    </source>
</evidence>
<dbReference type="InterPro" id="IPR013830">
    <property type="entry name" value="SGNH_hydro"/>
</dbReference>
<keyword evidence="3" id="KW-1185">Reference proteome</keyword>
<comment type="caution">
    <text evidence="2">The sequence shown here is derived from an EMBL/GenBank/DDBJ whole genome shotgun (WGS) entry which is preliminary data.</text>
</comment>
<reference evidence="2" key="1">
    <citation type="submission" date="2022-06" db="EMBL/GenBank/DDBJ databases">
        <title>Alkalicoccobacillus porphyridii sp. nov., isolated from a marine red alga, Porphyridium purpureum and reclassification of Shouchella plakortidis and Shouchella gibsonii as Alkalicoccobacillus plakortidis comb. nov. and Alkalicoccobacillus gibsonii comb. nov.</title>
        <authorList>
            <person name="Kim K.H."/>
            <person name="Lee J.K."/>
            <person name="Han D.M."/>
            <person name="Baek J.H."/>
            <person name="Jeon C.O."/>
        </authorList>
    </citation>
    <scope>NUCLEOTIDE SEQUENCE</scope>
    <source>
        <strain evidence="2">DSM 19153</strain>
    </source>
</reference>
<gene>
    <name evidence="2" type="ORF">NDM98_12930</name>
</gene>
<dbReference type="InterPro" id="IPR051532">
    <property type="entry name" value="Ester_Hydrolysis_Enzymes"/>
</dbReference>
<dbReference type="PANTHER" id="PTHR30383">
    <property type="entry name" value="THIOESTERASE 1/PROTEASE 1/LYSOPHOSPHOLIPASE L1"/>
    <property type="match status" value="1"/>
</dbReference>
<organism evidence="2 3">
    <name type="scientific">Alkalicoccobacillus plakortidis</name>
    <dbReference type="NCBI Taxonomy" id="444060"/>
    <lineage>
        <taxon>Bacteria</taxon>
        <taxon>Bacillati</taxon>
        <taxon>Bacillota</taxon>
        <taxon>Bacilli</taxon>
        <taxon>Bacillales</taxon>
        <taxon>Bacillaceae</taxon>
        <taxon>Alkalicoccobacillus</taxon>
    </lineage>
</organism>
<dbReference type="Pfam" id="PF13472">
    <property type="entry name" value="Lipase_GDSL_2"/>
    <property type="match status" value="1"/>
</dbReference>
<protein>
    <submittedName>
        <fullName evidence="2">GDSL-type esterase/lipase family protein</fullName>
    </submittedName>
</protein>
<dbReference type="SUPFAM" id="SSF52266">
    <property type="entry name" value="SGNH hydrolase"/>
    <property type="match status" value="1"/>
</dbReference>